<dbReference type="InterPro" id="IPR011330">
    <property type="entry name" value="Glyco_hydro/deAcase_b/a-brl"/>
</dbReference>
<dbReference type="CDD" id="cd10923">
    <property type="entry name" value="CE4_COG5298"/>
    <property type="match status" value="1"/>
</dbReference>
<reference evidence="4" key="1">
    <citation type="submission" date="2023-11" db="EMBL/GenBank/DDBJ databases">
        <title>Genome Sequence of Bacillus pseudomycoides stain BUPM19.</title>
        <authorList>
            <person name="Farhat A."/>
        </authorList>
    </citation>
    <scope>NUCLEOTIDE SEQUENCE [LARGE SCALE GENOMIC DNA]</scope>
    <source>
        <strain evidence="4">BUPM19</strain>
    </source>
</reference>
<keyword evidence="1" id="KW-0472">Membrane</keyword>
<gene>
    <name evidence="3" type="ORF">U2I54_07275</name>
</gene>
<evidence type="ECO:0000256" key="1">
    <source>
        <dbReference type="SAM" id="Phobius"/>
    </source>
</evidence>
<feature type="transmembrane region" description="Helical" evidence="1">
    <location>
        <begin position="525"/>
        <end position="542"/>
    </location>
</feature>
<dbReference type="RefSeq" id="WP_374217242.1">
    <property type="nucleotide sequence ID" value="NZ_JAXOVW010000010.1"/>
</dbReference>
<proteinExistence type="predicted"/>
<dbReference type="Proteomes" id="UP001291930">
    <property type="component" value="Unassembled WGS sequence"/>
</dbReference>
<accession>A0ABU5JU08</accession>
<evidence type="ECO:0000256" key="2">
    <source>
        <dbReference type="SAM" id="SignalP"/>
    </source>
</evidence>
<keyword evidence="1" id="KW-0812">Transmembrane</keyword>
<keyword evidence="1" id="KW-1133">Transmembrane helix</keyword>
<evidence type="ECO:0000313" key="3">
    <source>
        <dbReference type="EMBL" id="MDZ5606909.1"/>
    </source>
</evidence>
<sequence>MKRKLLLFLTILLLIPIYTSAQTTKKPKVLILYSTENGQVTNDIQILNNLLGHFTSDVTLKNVAQPNELPAQSSYTHVIYIGEKKEHFSDETKQFLESFSGPLLFLGKNIEQLPNRFSFITLKEEQARVHTLQYPTHHLKNNLHEDRLIQQFDTTGESPLAYAIGSNSTYPFIVKQNQSYYVATSQLFNWTSHYVGEMLFSYFQQKPETNKHRAYLRLEDIHPAADTKQLQKIAELLKEKNIPYMIAVIPVYKDPSTGKTIHLQDKPELIDVLRFMQDNGGSIVMHGYTHQFYDSETGEGFEFWDVKTDQPIRHPNHEQPKARQDFESDTAYKEYVENGKKFEETYITEHIEKGIEELIAAKLYPLAFEAPHYAMSQKGYEILSRYFSTYVGQLQLGDATWKTMHATAFSSKPSFLHGLKVLPETVGFIEADHPHAASKMKERALSFTKLSDGIIGSFYHPYLGITPLKQLLSELEGIPNIEWIDLQRESNEVKMKDIHITSNKDGIHIDKPFSLSDTIESLKKYGFFLILGIVLIVFLLLIRRAKRLES</sequence>
<feature type="chain" id="PRO_5045136472" evidence="2">
    <location>
        <begin position="22"/>
        <end position="550"/>
    </location>
</feature>
<feature type="signal peptide" evidence="2">
    <location>
        <begin position="1"/>
        <end position="21"/>
    </location>
</feature>
<dbReference type="InterPro" id="IPR018763">
    <property type="entry name" value="DUF2334"/>
</dbReference>
<comment type="caution">
    <text evidence="3">The sequence shown here is derived from an EMBL/GenBank/DDBJ whole genome shotgun (WGS) entry which is preliminary data.</text>
</comment>
<dbReference type="Pfam" id="PF10096">
    <property type="entry name" value="DUF2334"/>
    <property type="match status" value="1"/>
</dbReference>
<protein>
    <submittedName>
        <fullName evidence="3">Polysaccharide deacetylase family protein</fullName>
    </submittedName>
</protein>
<keyword evidence="4" id="KW-1185">Reference proteome</keyword>
<dbReference type="EMBL" id="JAXOVW010000010">
    <property type="protein sequence ID" value="MDZ5606909.1"/>
    <property type="molecule type" value="Genomic_DNA"/>
</dbReference>
<evidence type="ECO:0000313" key="4">
    <source>
        <dbReference type="Proteomes" id="UP001291930"/>
    </source>
</evidence>
<name>A0ABU5JU08_9BACI</name>
<organism evidence="3 4">
    <name type="scientific">Bacillus bingmayongensis</name>
    <dbReference type="NCBI Taxonomy" id="1150157"/>
    <lineage>
        <taxon>Bacteria</taxon>
        <taxon>Bacillati</taxon>
        <taxon>Bacillota</taxon>
        <taxon>Bacilli</taxon>
        <taxon>Bacillales</taxon>
        <taxon>Bacillaceae</taxon>
        <taxon>Bacillus</taxon>
    </lineage>
</organism>
<dbReference type="SUPFAM" id="SSF88713">
    <property type="entry name" value="Glycoside hydrolase/deacetylase"/>
    <property type="match status" value="1"/>
</dbReference>
<keyword evidence="2" id="KW-0732">Signal</keyword>